<dbReference type="PRINTS" id="PR00463">
    <property type="entry name" value="EP450I"/>
</dbReference>
<dbReference type="Pfam" id="PF00067">
    <property type="entry name" value="p450"/>
    <property type="match status" value="1"/>
</dbReference>
<comment type="caution">
    <text evidence="8">The sequence shown here is derived from an EMBL/GenBank/DDBJ whole genome shotgun (WGS) entry which is preliminary data.</text>
</comment>
<dbReference type="GO" id="GO:0020037">
    <property type="term" value="F:heme binding"/>
    <property type="evidence" value="ECO:0007669"/>
    <property type="project" value="InterPro"/>
</dbReference>
<reference evidence="8 9" key="1">
    <citation type="submission" date="2016-07" db="EMBL/GenBank/DDBJ databases">
        <title>Pervasive Adenine N6-methylation of Active Genes in Fungi.</title>
        <authorList>
            <consortium name="DOE Joint Genome Institute"/>
            <person name="Mondo S.J."/>
            <person name="Dannebaum R.O."/>
            <person name="Kuo R.C."/>
            <person name="Labutti K."/>
            <person name="Haridas S."/>
            <person name="Kuo A."/>
            <person name="Salamov A."/>
            <person name="Ahrendt S.R."/>
            <person name="Lipzen A."/>
            <person name="Sullivan W."/>
            <person name="Andreopoulos W.B."/>
            <person name="Clum A."/>
            <person name="Lindquist E."/>
            <person name="Daum C."/>
            <person name="Ramamoorthy G.K."/>
            <person name="Gryganskyi A."/>
            <person name="Culley D."/>
            <person name="Magnuson J.K."/>
            <person name="James T.Y."/>
            <person name="O'Malley M.A."/>
            <person name="Stajich J.E."/>
            <person name="Spatafora J.W."/>
            <person name="Visel A."/>
            <person name="Grigoriev I.V."/>
        </authorList>
    </citation>
    <scope>NUCLEOTIDE SEQUENCE [LARGE SCALE GENOMIC DNA]</scope>
    <source>
        <strain evidence="8 9">CBS 115471</strain>
    </source>
</reference>
<dbReference type="OrthoDB" id="1470350at2759"/>
<evidence type="ECO:0000256" key="7">
    <source>
        <dbReference type="SAM" id="Phobius"/>
    </source>
</evidence>
<dbReference type="SUPFAM" id="SSF48264">
    <property type="entry name" value="Cytochrome P450"/>
    <property type="match status" value="1"/>
</dbReference>
<keyword evidence="6" id="KW-0560">Oxidoreductase</keyword>
<comment type="cofactor">
    <cofactor evidence="1 5">
        <name>heme</name>
        <dbReference type="ChEBI" id="CHEBI:30413"/>
    </cofactor>
</comment>
<keyword evidence="6 8" id="KW-0503">Monooxygenase</keyword>
<dbReference type="InterPro" id="IPR001128">
    <property type="entry name" value="Cyt_P450"/>
</dbReference>
<keyword evidence="3 5" id="KW-0479">Metal-binding</keyword>
<dbReference type="Gene3D" id="1.10.630.10">
    <property type="entry name" value="Cytochrome P450"/>
    <property type="match status" value="1"/>
</dbReference>
<dbReference type="GO" id="GO:0004497">
    <property type="term" value="F:monooxygenase activity"/>
    <property type="evidence" value="ECO:0007669"/>
    <property type="project" value="UniProtKB-KW"/>
</dbReference>
<sequence>MASSLALGALAIILWFLVHRYRNFARNLAAAKSSGLPVVLMPLNVYSVFWLATYNVWLPLLRKLPSSCHGIWLQLLDPEWAYREGFSPFAKVGSDVLIAVSPSSIHAFVADAEVITQITTRRNDFPKPLQMYTRLNIYGKNVVSTEGLDWRMHRKLTAPSFSDKNNEVVFLESLHHAQALLRLWTGSGGGGDQTINDPATDTMRFALYVISRAGFGVRVAWPHEEEDQQAGMDDAEDSMLVGSKIPPGHKMNYREALSILLENIMWTQVGPPEYLSRSPFKIHREVGTALIEWGKYMNELYSAKEAEIATGQNSGGMDLFGALIRGSGILDDPESGRKTELEKSDLMGNAFVIMLAGHETTANALHFSLVFLAQNLDSQKRLQDDLDRTIQGKPIEKWTFEEEFPRLFNGMAAAVMNETLRMLQPIINIPKSTAPGRPQLVTMGGRTYVIPENTHIYLSCAVHRNPKYWPSPPDDDRYDGLKDVERFRPERWLVDTKAPAAAATEHTKFDDEDLRGPSGADTSAHLFKPVKGSYIPFSDGYRSCIGRRFAQVEILAVLAVIFQHYSVELAVDEFASDAEVEAMRKGGKERKAVWQKAADRADHLLRKTMGSIITLQLRGNTIPLRFVRRGEERFMFD</sequence>
<dbReference type="AlphaFoldDB" id="A0A1Y1ZNK7"/>
<keyword evidence="7" id="KW-0812">Transmembrane</keyword>
<dbReference type="CDD" id="cd11070">
    <property type="entry name" value="CYP56-like"/>
    <property type="match status" value="1"/>
</dbReference>
<evidence type="ECO:0000256" key="2">
    <source>
        <dbReference type="ARBA" id="ARBA00010617"/>
    </source>
</evidence>
<evidence type="ECO:0000256" key="4">
    <source>
        <dbReference type="ARBA" id="ARBA00023004"/>
    </source>
</evidence>
<evidence type="ECO:0000256" key="6">
    <source>
        <dbReference type="RuleBase" id="RU000461"/>
    </source>
</evidence>
<evidence type="ECO:0000256" key="1">
    <source>
        <dbReference type="ARBA" id="ARBA00001971"/>
    </source>
</evidence>
<gene>
    <name evidence="8" type="ORF">BCR34DRAFT_564682</name>
</gene>
<keyword evidence="5 6" id="KW-0349">Heme</keyword>
<feature type="binding site" description="axial binding residue" evidence="5">
    <location>
        <position position="544"/>
    </location>
    <ligand>
        <name>heme</name>
        <dbReference type="ChEBI" id="CHEBI:30413"/>
    </ligand>
    <ligandPart>
        <name>Fe</name>
        <dbReference type="ChEBI" id="CHEBI:18248"/>
    </ligandPart>
</feature>
<dbReference type="GO" id="GO:0005506">
    <property type="term" value="F:iron ion binding"/>
    <property type="evidence" value="ECO:0007669"/>
    <property type="project" value="InterPro"/>
</dbReference>
<dbReference type="InterPro" id="IPR002401">
    <property type="entry name" value="Cyt_P450_E_grp-I"/>
</dbReference>
<dbReference type="STRING" id="1231657.A0A1Y1ZNK7"/>
<dbReference type="InterPro" id="IPR050121">
    <property type="entry name" value="Cytochrome_P450_monoxygenase"/>
</dbReference>
<dbReference type="PROSITE" id="PS00086">
    <property type="entry name" value="CYTOCHROME_P450"/>
    <property type="match status" value="1"/>
</dbReference>
<dbReference type="EMBL" id="MCFA01000057">
    <property type="protein sequence ID" value="ORY11808.1"/>
    <property type="molecule type" value="Genomic_DNA"/>
</dbReference>
<keyword evidence="9" id="KW-1185">Reference proteome</keyword>
<dbReference type="InterPro" id="IPR017972">
    <property type="entry name" value="Cyt_P450_CS"/>
</dbReference>
<dbReference type="GO" id="GO:0016705">
    <property type="term" value="F:oxidoreductase activity, acting on paired donors, with incorporation or reduction of molecular oxygen"/>
    <property type="evidence" value="ECO:0007669"/>
    <property type="project" value="InterPro"/>
</dbReference>
<organism evidence="8 9">
    <name type="scientific">Clohesyomyces aquaticus</name>
    <dbReference type="NCBI Taxonomy" id="1231657"/>
    <lineage>
        <taxon>Eukaryota</taxon>
        <taxon>Fungi</taxon>
        <taxon>Dikarya</taxon>
        <taxon>Ascomycota</taxon>
        <taxon>Pezizomycotina</taxon>
        <taxon>Dothideomycetes</taxon>
        <taxon>Pleosporomycetidae</taxon>
        <taxon>Pleosporales</taxon>
        <taxon>Lindgomycetaceae</taxon>
        <taxon>Clohesyomyces</taxon>
    </lineage>
</organism>
<dbReference type="InterPro" id="IPR036396">
    <property type="entry name" value="Cyt_P450_sf"/>
</dbReference>
<protein>
    <submittedName>
        <fullName evidence="8">Cytochrome P450 monooxygenase-like protein</fullName>
    </submittedName>
</protein>
<evidence type="ECO:0000256" key="3">
    <source>
        <dbReference type="ARBA" id="ARBA00022723"/>
    </source>
</evidence>
<proteinExistence type="inferred from homology"/>
<accession>A0A1Y1ZNK7</accession>
<dbReference type="PANTHER" id="PTHR24305:SF166">
    <property type="entry name" value="CYTOCHROME P450 12A4, MITOCHONDRIAL-RELATED"/>
    <property type="match status" value="1"/>
</dbReference>
<name>A0A1Y1ZNK7_9PLEO</name>
<comment type="similarity">
    <text evidence="2 6">Belongs to the cytochrome P450 family.</text>
</comment>
<dbReference type="PRINTS" id="PR00385">
    <property type="entry name" value="P450"/>
</dbReference>
<feature type="transmembrane region" description="Helical" evidence="7">
    <location>
        <begin position="36"/>
        <end position="57"/>
    </location>
</feature>
<evidence type="ECO:0000256" key="5">
    <source>
        <dbReference type="PIRSR" id="PIRSR602401-1"/>
    </source>
</evidence>
<dbReference type="PANTHER" id="PTHR24305">
    <property type="entry name" value="CYTOCHROME P450"/>
    <property type="match status" value="1"/>
</dbReference>
<evidence type="ECO:0000313" key="9">
    <source>
        <dbReference type="Proteomes" id="UP000193144"/>
    </source>
</evidence>
<keyword evidence="4 5" id="KW-0408">Iron</keyword>
<keyword evidence="7" id="KW-1133">Transmembrane helix</keyword>
<keyword evidence="7" id="KW-0472">Membrane</keyword>
<dbReference type="Proteomes" id="UP000193144">
    <property type="component" value="Unassembled WGS sequence"/>
</dbReference>
<evidence type="ECO:0000313" key="8">
    <source>
        <dbReference type="EMBL" id="ORY11808.1"/>
    </source>
</evidence>